<dbReference type="InterPro" id="IPR000477">
    <property type="entry name" value="RT_dom"/>
</dbReference>
<dbReference type="CDD" id="cd01650">
    <property type="entry name" value="RT_nLTR_like"/>
    <property type="match status" value="1"/>
</dbReference>
<evidence type="ECO:0000313" key="3">
    <source>
        <dbReference type="Proteomes" id="UP001148018"/>
    </source>
</evidence>
<dbReference type="AlphaFoldDB" id="A0A9Q0D6E4"/>
<dbReference type="PROSITE" id="PS50878">
    <property type="entry name" value="RT_POL"/>
    <property type="match status" value="1"/>
</dbReference>
<dbReference type="Proteomes" id="UP001148018">
    <property type="component" value="Unassembled WGS sequence"/>
</dbReference>
<dbReference type="InterPro" id="IPR043502">
    <property type="entry name" value="DNA/RNA_pol_sf"/>
</dbReference>
<evidence type="ECO:0000313" key="2">
    <source>
        <dbReference type="EMBL" id="KAJ3582994.1"/>
    </source>
</evidence>
<comment type="caution">
    <text evidence="2">The sequence shown here is derived from an EMBL/GenBank/DDBJ whole genome shotgun (WGS) entry which is preliminary data.</text>
</comment>
<gene>
    <name evidence="2" type="ORF">NHX12_000020</name>
</gene>
<dbReference type="SUPFAM" id="SSF56672">
    <property type="entry name" value="DNA/RNA polymerases"/>
    <property type="match status" value="1"/>
</dbReference>
<dbReference type="PANTHER" id="PTHR19446">
    <property type="entry name" value="REVERSE TRANSCRIPTASES"/>
    <property type="match status" value="1"/>
</dbReference>
<dbReference type="EMBL" id="JANIIK010000591">
    <property type="protein sequence ID" value="KAJ3582994.1"/>
    <property type="molecule type" value="Genomic_DNA"/>
</dbReference>
<name>A0A9Q0D6E4_9TELE</name>
<keyword evidence="3" id="KW-1185">Reference proteome</keyword>
<dbReference type="Pfam" id="PF00078">
    <property type="entry name" value="RVT_1"/>
    <property type="match status" value="1"/>
</dbReference>
<feature type="domain" description="Reverse transcriptase" evidence="1">
    <location>
        <begin position="182"/>
        <end position="421"/>
    </location>
</feature>
<protein>
    <recommendedName>
        <fullName evidence="1">Reverse transcriptase domain-containing protein</fullName>
    </recommendedName>
</protein>
<organism evidence="2 3">
    <name type="scientific">Muraenolepis orangiensis</name>
    <name type="common">Patagonian moray cod</name>
    <dbReference type="NCBI Taxonomy" id="630683"/>
    <lineage>
        <taxon>Eukaryota</taxon>
        <taxon>Metazoa</taxon>
        <taxon>Chordata</taxon>
        <taxon>Craniata</taxon>
        <taxon>Vertebrata</taxon>
        <taxon>Euteleostomi</taxon>
        <taxon>Actinopterygii</taxon>
        <taxon>Neopterygii</taxon>
        <taxon>Teleostei</taxon>
        <taxon>Neoteleostei</taxon>
        <taxon>Acanthomorphata</taxon>
        <taxon>Zeiogadaria</taxon>
        <taxon>Gadariae</taxon>
        <taxon>Gadiformes</taxon>
        <taxon>Muraenolepidoidei</taxon>
        <taxon>Muraenolepididae</taxon>
        <taxon>Muraenolepis</taxon>
    </lineage>
</organism>
<sequence>MRELEIGIVDMQSLAESTGNRGHIEELAAKKTALSSLLGVKAQGALVRSRFMNAMHMDAPSHYFFSLERRNGQRKIFHSLCTENRTTVYEHDEIRRHAAAFYKGLYTSEVSSHTESAQPFFEGLPQVQANKVLEEVLSMEELKEALQSLKVGKAPGIDGLPADFFKSFWPVIGEDLLEVLKDSLATGCLPLSCRRAVVTLLPKKGDLQQLKNWRPVSLLCTDYKLLSKVLATRLGRVLAEVIHVDQSYCVPGRLITDNVMLIRDFLEVSGSLETETGLISIDQEKAFDRVEHQYLWRTLQAFGFSPGFIAMIQVLYRDIESMTLEPGRVPSPDPGAWQGTLFRPWSLAGYPLQNLGAWQGTLFRPWSLAGYPLQTLEPGRVPSPDPGAWQGTLSRPWSLAGYPLQTLEPGTLYSIALTPHC</sequence>
<evidence type="ECO:0000259" key="1">
    <source>
        <dbReference type="PROSITE" id="PS50878"/>
    </source>
</evidence>
<reference evidence="2" key="1">
    <citation type="submission" date="2022-07" db="EMBL/GenBank/DDBJ databases">
        <title>Chromosome-level genome of Muraenolepis orangiensis.</title>
        <authorList>
            <person name="Kim J."/>
        </authorList>
    </citation>
    <scope>NUCLEOTIDE SEQUENCE</scope>
    <source>
        <strain evidence="2">KU_S4_2022</strain>
        <tissue evidence="2">Muscle</tissue>
    </source>
</reference>
<accession>A0A9Q0D6E4</accession>
<dbReference type="OrthoDB" id="416119at2759"/>
<proteinExistence type="predicted"/>